<evidence type="ECO:0000256" key="3">
    <source>
        <dbReference type="ARBA" id="ARBA00023163"/>
    </source>
</evidence>
<feature type="domain" description="HTH tetR-type" evidence="5">
    <location>
        <begin position="1"/>
        <end position="50"/>
    </location>
</feature>
<evidence type="ECO:0000256" key="2">
    <source>
        <dbReference type="ARBA" id="ARBA00023125"/>
    </source>
</evidence>
<dbReference type="InterPro" id="IPR001647">
    <property type="entry name" value="HTH_TetR"/>
</dbReference>
<protein>
    <recommendedName>
        <fullName evidence="5">HTH tetR-type domain-containing protein</fullName>
    </recommendedName>
</protein>
<dbReference type="GO" id="GO:0000976">
    <property type="term" value="F:transcription cis-regulatory region binding"/>
    <property type="evidence" value="ECO:0007669"/>
    <property type="project" value="TreeGrafter"/>
</dbReference>
<dbReference type="Pfam" id="PF00440">
    <property type="entry name" value="TetR_N"/>
    <property type="match status" value="1"/>
</dbReference>
<comment type="caution">
    <text evidence="6">The sequence shown here is derived from an EMBL/GenBank/DDBJ whole genome shotgun (WGS) entry which is preliminary data.</text>
</comment>
<feature type="DNA-binding region" description="H-T-H motif" evidence="4">
    <location>
        <begin position="13"/>
        <end position="32"/>
    </location>
</feature>
<evidence type="ECO:0000259" key="5">
    <source>
        <dbReference type="PROSITE" id="PS50977"/>
    </source>
</evidence>
<name>A0A136PMI8_9ACTN</name>
<dbReference type="InterPro" id="IPR036271">
    <property type="entry name" value="Tet_transcr_reg_TetR-rel_C_sf"/>
</dbReference>
<dbReference type="PROSITE" id="PS50977">
    <property type="entry name" value="HTH_TETR_2"/>
    <property type="match status" value="1"/>
</dbReference>
<evidence type="ECO:0000313" key="6">
    <source>
        <dbReference type="EMBL" id="KXK59633.1"/>
    </source>
</evidence>
<evidence type="ECO:0000313" key="7">
    <source>
        <dbReference type="Proteomes" id="UP000070620"/>
    </source>
</evidence>
<dbReference type="InterPro" id="IPR011075">
    <property type="entry name" value="TetR_C"/>
</dbReference>
<proteinExistence type="predicted"/>
<dbReference type="AlphaFoldDB" id="A0A136PMI8"/>
<keyword evidence="1" id="KW-0805">Transcription regulation</keyword>
<organism evidence="6 7">
    <name type="scientific">Micromonospora rosaria</name>
    <dbReference type="NCBI Taxonomy" id="47874"/>
    <lineage>
        <taxon>Bacteria</taxon>
        <taxon>Bacillati</taxon>
        <taxon>Actinomycetota</taxon>
        <taxon>Actinomycetes</taxon>
        <taxon>Micromonosporales</taxon>
        <taxon>Micromonosporaceae</taxon>
        <taxon>Micromonospora</taxon>
    </lineage>
</organism>
<evidence type="ECO:0000256" key="1">
    <source>
        <dbReference type="ARBA" id="ARBA00023015"/>
    </source>
</evidence>
<keyword evidence="3" id="KW-0804">Transcription</keyword>
<evidence type="ECO:0000256" key="4">
    <source>
        <dbReference type="PROSITE-ProRule" id="PRU00335"/>
    </source>
</evidence>
<dbReference type="Proteomes" id="UP000070620">
    <property type="component" value="Unassembled WGS sequence"/>
</dbReference>
<dbReference type="InterPro" id="IPR050109">
    <property type="entry name" value="HTH-type_TetR-like_transc_reg"/>
</dbReference>
<dbReference type="GO" id="GO:0003700">
    <property type="term" value="F:DNA-binding transcription factor activity"/>
    <property type="evidence" value="ECO:0007669"/>
    <property type="project" value="TreeGrafter"/>
</dbReference>
<dbReference type="SUPFAM" id="SSF48498">
    <property type="entry name" value="Tetracyclin repressor-like, C-terminal domain"/>
    <property type="match status" value="1"/>
</dbReference>
<dbReference type="PANTHER" id="PTHR30055">
    <property type="entry name" value="HTH-TYPE TRANSCRIPTIONAL REGULATOR RUTR"/>
    <property type="match status" value="1"/>
</dbReference>
<dbReference type="InterPro" id="IPR009057">
    <property type="entry name" value="Homeodomain-like_sf"/>
</dbReference>
<keyword evidence="7" id="KW-1185">Reference proteome</keyword>
<reference evidence="6 7" key="1">
    <citation type="submission" date="2016-01" db="EMBL/GenBank/DDBJ databases">
        <title>Whole genome sequence and analysis of Micromonospora rosaria DSM 803, which can produce antibacterial substance rosamicin.</title>
        <authorList>
            <person name="Yang H."/>
            <person name="He X."/>
            <person name="Zhu D."/>
        </authorList>
    </citation>
    <scope>NUCLEOTIDE SEQUENCE [LARGE SCALE GENOMIC DNA]</scope>
    <source>
        <strain evidence="6 7">DSM 803</strain>
    </source>
</reference>
<keyword evidence="2 4" id="KW-0238">DNA-binding</keyword>
<gene>
    <name evidence="6" type="ORF">AWW66_23275</name>
</gene>
<dbReference type="EMBL" id="LRQV01000104">
    <property type="protein sequence ID" value="KXK59633.1"/>
    <property type="molecule type" value="Genomic_DNA"/>
</dbReference>
<sequence length="174" mass="19145">MSILVEKGLAGFTIEGIAARAGVGKATIYRWWPSRGAVALDAFLDAVQPLVPYPEDEDFPTQLRVQVTALVRVFRDHEVGGVVRALMGEAQTDPDLAAAFRDRWLEARRTVGRAVFREAQRTGQIRDDLDIETAIDLVYGAVYFRLLAGHQPLSDEFVGDLVDYAVRGLAPSST</sequence>
<dbReference type="SUPFAM" id="SSF46689">
    <property type="entry name" value="Homeodomain-like"/>
    <property type="match status" value="1"/>
</dbReference>
<accession>A0A136PMI8</accession>
<dbReference type="Gene3D" id="1.10.10.60">
    <property type="entry name" value="Homeodomain-like"/>
    <property type="match status" value="1"/>
</dbReference>
<dbReference type="Gene3D" id="1.10.357.10">
    <property type="entry name" value="Tetracycline Repressor, domain 2"/>
    <property type="match status" value="1"/>
</dbReference>
<dbReference type="PANTHER" id="PTHR30055:SF148">
    <property type="entry name" value="TETR-FAMILY TRANSCRIPTIONAL REGULATOR"/>
    <property type="match status" value="1"/>
</dbReference>
<dbReference type="Pfam" id="PF16859">
    <property type="entry name" value="TetR_C_11"/>
    <property type="match status" value="1"/>
</dbReference>